<dbReference type="RefSeq" id="WP_205378158.1">
    <property type="nucleotide sequence ID" value="NZ_JAFEJA010000002.1"/>
</dbReference>
<sequence length="240" mass="26591">MDLRFATGLIRVGYTVPEGVDTMLDVAGVGVAERDEDAYLDMADAFWEFADDAGAAHGHIQQNQDRRTILMTSPEVRQLLESARALLPQETEWDVMNSVPTGYAGPVDATVPDAYREYLGLADGGIFSTMALFDADHAAGNQFLADPVDGAPVTLGGQDWFCLGKIYEDPVFLKRADGTVWGFPDQGINWWQSDVFEKWADDLDAFLRNTVFGPGFRTVTGADDEDPWWQVLREMGRVSR</sequence>
<reference evidence="1 2" key="1">
    <citation type="journal article" date="2016" name="Arch. Microbiol.">
        <title>Streptomyces zhihengii sp. nov., isolated from rhizospheric soil of Psammosilene tunicoides.</title>
        <authorList>
            <person name="Huang M.J."/>
            <person name="Fei J.J."/>
            <person name="Salam N."/>
            <person name="Kim C.J."/>
            <person name="Hozzein W.N."/>
            <person name="Xiao M."/>
            <person name="Huang H.Q."/>
            <person name="Li W.J."/>
        </authorList>
    </citation>
    <scope>NUCLEOTIDE SEQUENCE [LARGE SCALE GENOMIC DNA]</scope>
    <source>
        <strain evidence="1 2">YIM T102</strain>
    </source>
</reference>
<gene>
    <name evidence="1" type="ORF">JE024_36705</name>
</gene>
<comment type="caution">
    <text evidence="1">The sequence shown here is derived from an EMBL/GenBank/DDBJ whole genome shotgun (WGS) entry which is preliminary data.</text>
</comment>
<evidence type="ECO:0000313" key="2">
    <source>
        <dbReference type="Proteomes" id="UP000664109"/>
    </source>
</evidence>
<protein>
    <recommendedName>
        <fullName evidence="3">Knr4/Smi1-like domain-containing protein</fullName>
    </recommendedName>
</protein>
<accession>A0ABS2V4K0</accession>
<dbReference type="Proteomes" id="UP000664109">
    <property type="component" value="Unassembled WGS sequence"/>
</dbReference>
<proteinExistence type="predicted"/>
<name>A0ABS2V4K0_9ACTN</name>
<organism evidence="1 2">
    <name type="scientific">Streptomyces zhihengii</name>
    <dbReference type="NCBI Taxonomy" id="1818004"/>
    <lineage>
        <taxon>Bacteria</taxon>
        <taxon>Bacillati</taxon>
        <taxon>Actinomycetota</taxon>
        <taxon>Actinomycetes</taxon>
        <taxon>Kitasatosporales</taxon>
        <taxon>Streptomycetaceae</taxon>
        <taxon>Streptomyces</taxon>
    </lineage>
</organism>
<evidence type="ECO:0000313" key="1">
    <source>
        <dbReference type="EMBL" id="MBM9624117.1"/>
    </source>
</evidence>
<dbReference type="EMBL" id="JAFEJA010000002">
    <property type="protein sequence ID" value="MBM9624117.1"/>
    <property type="molecule type" value="Genomic_DNA"/>
</dbReference>
<keyword evidence="2" id="KW-1185">Reference proteome</keyword>
<evidence type="ECO:0008006" key="3">
    <source>
        <dbReference type="Google" id="ProtNLM"/>
    </source>
</evidence>